<feature type="compositionally biased region" description="Low complexity" evidence="1">
    <location>
        <begin position="453"/>
        <end position="464"/>
    </location>
</feature>
<dbReference type="Proteomes" id="UP000273158">
    <property type="component" value="Unassembled WGS sequence"/>
</dbReference>
<dbReference type="InterPro" id="IPR003870">
    <property type="entry name" value="DUF222"/>
</dbReference>
<feature type="region of interest" description="Disordered" evidence="1">
    <location>
        <begin position="439"/>
        <end position="464"/>
    </location>
</feature>
<dbReference type="InterPro" id="IPR003615">
    <property type="entry name" value="HNH_nuc"/>
</dbReference>
<dbReference type="Gene3D" id="1.10.30.50">
    <property type="match status" value="1"/>
</dbReference>
<dbReference type="EMBL" id="RCDB01000002">
    <property type="protein sequence ID" value="RLK49004.1"/>
    <property type="molecule type" value="Genomic_DNA"/>
</dbReference>
<dbReference type="AlphaFoldDB" id="A0A498BYW1"/>
<evidence type="ECO:0000313" key="4">
    <source>
        <dbReference type="Proteomes" id="UP000273158"/>
    </source>
</evidence>
<accession>A0A498BYW1</accession>
<proteinExistence type="predicted"/>
<sequence length="464" mass="50371">MLARDAVEFSTTLSNIRINVRGWWENQSMSKFTKITTLEDDLTVLGAIIAGFETNAVELRQAQIAEVRLLARAGQLADAQTAGSPLRVREHDMALRSIAAEIGGVLHVTDRTVQARIGDARTLVEMYPATLTAWESGAITKGQVQVITDAGDVVPASRRPEFEAEAITQCEGRTPNRLRPILQLLAERFTDRTFTERHQDAAAARCVRVFPGRDGMCDVVATVPTVIGDGILDRLTQQAQAVVDARDPGDGDERGIDAVRADVLTDLLLAGTPALDPTATGDQPGTLGAIRAQVQVVVPALTLVGVDEGPADLVGRSPIDADTARCLAARSPSLTRLLTDPVRGSVVAIDAYRPAWSQRRFLRARDQHCRFPGCRRAAIRCEIDHTIDHALGGPTTLGNLAHLCQRHHSMKQFTRWRVRQHPGGVLEWTSPLGRTYREDAPMPPVTFTPATPPASAESLEPAPF</sequence>
<name>A0A498BYW1_9MICO</name>
<feature type="compositionally biased region" description="Pro residues" evidence="1">
    <location>
        <begin position="441"/>
        <end position="452"/>
    </location>
</feature>
<dbReference type="Pfam" id="PF02720">
    <property type="entry name" value="DUF222"/>
    <property type="match status" value="1"/>
</dbReference>
<comment type="caution">
    <text evidence="3">The sequence shown here is derived from an EMBL/GenBank/DDBJ whole genome shotgun (WGS) entry which is preliminary data.</text>
</comment>
<dbReference type="CDD" id="cd00085">
    <property type="entry name" value="HNHc"/>
    <property type="match status" value="1"/>
</dbReference>
<evidence type="ECO:0000313" key="3">
    <source>
        <dbReference type="EMBL" id="RLK49004.1"/>
    </source>
</evidence>
<keyword evidence="4" id="KW-1185">Reference proteome</keyword>
<reference evidence="3 4" key="1">
    <citation type="journal article" date="2015" name="Stand. Genomic Sci.">
        <title>Genomic Encyclopedia of Bacterial and Archaeal Type Strains, Phase III: the genomes of soil and plant-associated and newly described type strains.</title>
        <authorList>
            <person name="Whitman W.B."/>
            <person name="Woyke T."/>
            <person name="Klenk H.P."/>
            <person name="Zhou Y."/>
            <person name="Lilburn T.G."/>
            <person name="Beck B.J."/>
            <person name="De Vos P."/>
            <person name="Vandamme P."/>
            <person name="Eisen J.A."/>
            <person name="Garrity G."/>
            <person name="Hugenholtz P."/>
            <person name="Kyrpides N.C."/>
        </authorList>
    </citation>
    <scope>NUCLEOTIDE SEQUENCE [LARGE SCALE GENOMIC DNA]</scope>
    <source>
        <strain evidence="3 4">S2T63</strain>
    </source>
</reference>
<gene>
    <name evidence="3" type="ORF">C7474_1135</name>
</gene>
<protein>
    <submittedName>
        <fullName evidence="3">Uncharacterized protein DUF222</fullName>
    </submittedName>
</protein>
<evidence type="ECO:0000256" key="1">
    <source>
        <dbReference type="SAM" id="MobiDB-lite"/>
    </source>
</evidence>
<feature type="domain" description="HNH nuclease" evidence="2">
    <location>
        <begin position="357"/>
        <end position="409"/>
    </location>
</feature>
<dbReference type="SMART" id="SM00507">
    <property type="entry name" value="HNHc"/>
    <property type="match status" value="1"/>
</dbReference>
<evidence type="ECO:0000259" key="2">
    <source>
        <dbReference type="SMART" id="SM00507"/>
    </source>
</evidence>
<organism evidence="3 4">
    <name type="scientific">Microbacterium telephonicum</name>
    <dbReference type="NCBI Taxonomy" id="1714841"/>
    <lineage>
        <taxon>Bacteria</taxon>
        <taxon>Bacillati</taxon>
        <taxon>Actinomycetota</taxon>
        <taxon>Actinomycetes</taxon>
        <taxon>Micrococcales</taxon>
        <taxon>Microbacteriaceae</taxon>
        <taxon>Microbacterium</taxon>
    </lineage>
</organism>